<dbReference type="OrthoDB" id="10066957at2759"/>
<evidence type="ECO:0000256" key="1">
    <source>
        <dbReference type="SAM" id="Coils"/>
    </source>
</evidence>
<comment type="caution">
    <text evidence="2">The sequence shown here is derived from an EMBL/GenBank/DDBJ whole genome shotgun (WGS) entry which is preliminary data.</text>
</comment>
<dbReference type="PANTHER" id="PTHR11505">
    <property type="entry name" value="L1 TRANSPOSABLE ELEMENT-RELATED"/>
    <property type="match status" value="1"/>
</dbReference>
<dbReference type="Proteomes" id="UP000230750">
    <property type="component" value="Unassembled WGS sequence"/>
</dbReference>
<dbReference type="Gene3D" id="3.30.70.1820">
    <property type="entry name" value="L1 transposable element, RRM domain"/>
    <property type="match status" value="1"/>
</dbReference>
<sequence length="176" mass="20088">MSTRSNTKEKEISEIVTQVVTKVIASQDFELKLQACIDRALDKKLDKFLKQIEINSGKIHDIEVEAEKTSSELKAMQDEISELTDKLNNSTNQLNQLEQYSRRNCIRVFGVEEKPNENTDVIMMDLASQHLGLNLNPTDIDRSHRIGKKEPGKPRAIIVKFQNYKTRELCIKTGGN</sequence>
<reference evidence="2 3" key="1">
    <citation type="journal article" date="2017" name="PLoS Biol.">
        <title>The sea cucumber genome provides insights into morphological evolution and visceral regeneration.</title>
        <authorList>
            <person name="Zhang X."/>
            <person name="Sun L."/>
            <person name="Yuan J."/>
            <person name="Sun Y."/>
            <person name="Gao Y."/>
            <person name="Zhang L."/>
            <person name="Li S."/>
            <person name="Dai H."/>
            <person name="Hamel J.F."/>
            <person name="Liu C."/>
            <person name="Yu Y."/>
            <person name="Liu S."/>
            <person name="Lin W."/>
            <person name="Guo K."/>
            <person name="Jin S."/>
            <person name="Xu P."/>
            <person name="Storey K.B."/>
            <person name="Huan P."/>
            <person name="Zhang T."/>
            <person name="Zhou Y."/>
            <person name="Zhang J."/>
            <person name="Lin C."/>
            <person name="Li X."/>
            <person name="Xing L."/>
            <person name="Huo D."/>
            <person name="Sun M."/>
            <person name="Wang L."/>
            <person name="Mercier A."/>
            <person name="Li F."/>
            <person name="Yang H."/>
            <person name="Xiang J."/>
        </authorList>
    </citation>
    <scope>NUCLEOTIDE SEQUENCE [LARGE SCALE GENOMIC DNA]</scope>
    <source>
        <strain evidence="2">Shaxun</strain>
        <tissue evidence="2">Muscle</tissue>
    </source>
</reference>
<organism evidence="2 3">
    <name type="scientific">Stichopus japonicus</name>
    <name type="common">Sea cucumber</name>
    <dbReference type="NCBI Taxonomy" id="307972"/>
    <lineage>
        <taxon>Eukaryota</taxon>
        <taxon>Metazoa</taxon>
        <taxon>Echinodermata</taxon>
        <taxon>Eleutherozoa</taxon>
        <taxon>Echinozoa</taxon>
        <taxon>Holothuroidea</taxon>
        <taxon>Aspidochirotacea</taxon>
        <taxon>Aspidochirotida</taxon>
        <taxon>Stichopodidae</taxon>
        <taxon>Apostichopus</taxon>
    </lineage>
</organism>
<dbReference type="InterPro" id="IPR004244">
    <property type="entry name" value="Transposase_22"/>
</dbReference>
<protein>
    <submittedName>
        <fullName evidence="2">Uncharacterized protein</fullName>
    </submittedName>
</protein>
<dbReference type="EMBL" id="MRZV01000324">
    <property type="protein sequence ID" value="PIK52551.1"/>
    <property type="molecule type" value="Genomic_DNA"/>
</dbReference>
<proteinExistence type="predicted"/>
<evidence type="ECO:0000313" key="3">
    <source>
        <dbReference type="Proteomes" id="UP000230750"/>
    </source>
</evidence>
<gene>
    <name evidence="2" type="ORF">BSL78_10541</name>
</gene>
<keyword evidence="3" id="KW-1185">Reference proteome</keyword>
<accession>A0A2G8KX28</accession>
<keyword evidence="1" id="KW-0175">Coiled coil</keyword>
<dbReference type="AlphaFoldDB" id="A0A2G8KX28"/>
<name>A0A2G8KX28_STIJA</name>
<evidence type="ECO:0000313" key="2">
    <source>
        <dbReference type="EMBL" id="PIK52551.1"/>
    </source>
</evidence>
<dbReference type="STRING" id="307972.A0A2G8KX28"/>
<feature type="coiled-coil region" evidence="1">
    <location>
        <begin position="59"/>
        <end position="100"/>
    </location>
</feature>